<accession>A0A210QQW7</accession>
<dbReference type="PROSITE" id="PS50245">
    <property type="entry name" value="CAP_GLY_2"/>
    <property type="match status" value="2"/>
</dbReference>
<feature type="region of interest" description="Disordered" evidence="8">
    <location>
        <begin position="1342"/>
        <end position="1377"/>
    </location>
</feature>
<dbReference type="Pfam" id="PF01302">
    <property type="entry name" value="CAP_GLY"/>
    <property type="match status" value="2"/>
</dbReference>
<dbReference type="InterPro" id="IPR000938">
    <property type="entry name" value="CAP-Gly_domain"/>
</dbReference>
<dbReference type="SUPFAM" id="SSF90257">
    <property type="entry name" value="Myosin rod fragments"/>
    <property type="match status" value="1"/>
</dbReference>
<dbReference type="STRING" id="6573.A0A210QQW7"/>
<keyword evidence="4" id="KW-0677">Repeat</keyword>
<feature type="region of interest" description="Disordered" evidence="8">
    <location>
        <begin position="155"/>
        <end position="209"/>
    </location>
</feature>
<feature type="region of interest" description="Disordered" evidence="8">
    <location>
        <begin position="786"/>
        <end position="808"/>
    </location>
</feature>
<comment type="caution">
    <text evidence="10">The sequence shown here is derived from an EMBL/GenBank/DDBJ whole genome shotgun (WGS) entry which is preliminary data.</text>
</comment>
<reference evidence="10 11" key="1">
    <citation type="journal article" date="2017" name="Nat. Ecol. Evol.">
        <title>Scallop genome provides insights into evolution of bilaterian karyotype and development.</title>
        <authorList>
            <person name="Wang S."/>
            <person name="Zhang J."/>
            <person name="Jiao W."/>
            <person name="Li J."/>
            <person name="Xun X."/>
            <person name="Sun Y."/>
            <person name="Guo X."/>
            <person name="Huan P."/>
            <person name="Dong B."/>
            <person name="Zhang L."/>
            <person name="Hu X."/>
            <person name="Sun X."/>
            <person name="Wang J."/>
            <person name="Zhao C."/>
            <person name="Wang Y."/>
            <person name="Wang D."/>
            <person name="Huang X."/>
            <person name="Wang R."/>
            <person name="Lv J."/>
            <person name="Li Y."/>
            <person name="Zhang Z."/>
            <person name="Liu B."/>
            <person name="Lu W."/>
            <person name="Hui Y."/>
            <person name="Liang J."/>
            <person name="Zhou Z."/>
            <person name="Hou R."/>
            <person name="Li X."/>
            <person name="Liu Y."/>
            <person name="Li H."/>
            <person name="Ning X."/>
            <person name="Lin Y."/>
            <person name="Zhao L."/>
            <person name="Xing Q."/>
            <person name="Dou J."/>
            <person name="Li Y."/>
            <person name="Mao J."/>
            <person name="Guo H."/>
            <person name="Dou H."/>
            <person name="Li T."/>
            <person name="Mu C."/>
            <person name="Jiang W."/>
            <person name="Fu Q."/>
            <person name="Fu X."/>
            <person name="Miao Y."/>
            <person name="Liu J."/>
            <person name="Yu Q."/>
            <person name="Li R."/>
            <person name="Liao H."/>
            <person name="Li X."/>
            <person name="Kong Y."/>
            <person name="Jiang Z."/>
            <person name="Chourrout D."/>
            <person name="Li R."/>
            <person name="Bao Z."/>
        </authorList>
    </citation>
    <scope>NUCLEOTIDE SEQUENCE [LARGE SCALE GENOMIC DNA]</scope>
    <source>
        <strain evidence="10 11">PY_sf001</strain>
    </source>
</reference>
<gene>
    <name evidence="10" type="ORF">KP79_PYT16635</name>
</gene>
<protein>
    <submittedName>
        <fullName evidence="10">CAP-Gly domain-containing linker protein 1</fullName>
    </submittedName>
</protein>
<dbReference type="InterPro" id="IPR036859">
    <property type="entry name" value="CAP-Gly_dom_sf"/>
</dbReference>
<dbReference type="PANTHER" id="PTHR18916:SF82">
    <property type="entry name" value="CAP-GLY DOMAIN-CONTAINING PROTEIN"/>
    <property type="match status" value="1"/>
</dbReference>
<feature type="compositionally biased region" description="Low complexity" evidence="8">
    <location>
        <begin position="333"/>
        <end position="344"/>
    </location>
</feature>
<evidence type="ECO:0000256" key="5">
    <source>
        <dbReference type="ARBA" id="ARBA00023054"/>
    </source>
</evidence>
<proteinExistence type="predicted"/>
<dbReference type="GO" id="GO:0005634">
    <property type="term" value="C:nucleus"/>
    <property type="evidence" value="ECO:0007669"/>
    <property type="project" value="TreeGrafter"/>
</dbReference>
<feature type="domain" description="CAP-Gly" evidence="9">
    <location>
        <begin position="248"/>
        <end position="290"/>
    </location>
</feature>
<keyword evidence="5 7" id="KW-0175">Coiled coil</keyword>
<dbReference type="PROSITE" id="PS00845">
    <property type="entry name" value="CAP_GLY_1"/>
    <property type="match status" value="2"/>
</dbReference>
<feature type="compositionally biased region" description="Polar residues" evidence="8">
    <location>
        <begin position="169"/>
        <end position="181"/>
    </location>
</feature>
<evidence type="ECO:0000256" key="3">
    <source>
        <dbReference type="ARBA" id="ARBA00022701"/>
    </source>
</evidence>
<dbReference type="PANTHER" id="PTHR18916">
    <property type="entry name" value="DYNACTIN 1-RELATED MICROTUBULE-BINDING"/>
    <property type="match status" value="1"/>
</dbReference>
<name>A0A210QQW7_MIZYE</name>
<dbReference type="InterPro" id="IPR032108">
    <property type="entry name" value="CLIP1_ZNF"/>
</dbReference>
<keyword evidence="6" id="KW-0206">Cytoskeleton</keyword>
<dbReference type="EMBL" id="NEDP02002351">
    <property type="protein sequence ID" value="OWF51099.1"/>
    <property type="molecule type" value="Genomic_DNA"/>
</dbReference>
<feature type="region of interest" description="Disordered" evidence="8">
    <location>
        <begin position="363"/>
        <end position="389"/>
    </location>
</feature>
<comment type="subcellular location">
    <subcellularLocation>
        <location evidence="1">Cytoplasm</location>
        <location evidence="1">Cytoskeleton</location>
    </subcellularLocation>
</comment>
<feature type="region of interest" description="Disordered" evidence="8">
    <location>
        <begin position="1"/>
        <end position="35"/>
    </location>
</feature>
<dbReference type="SUPFAM" id="SSF74924">
    <property type="entry name" value="Cap-Gly domain"/>
    <property type="match status" value="2"/>
</dbReference>
<feature type="compositionally biased region" description="Basic and acidic residues" evidence="8">
    <location>
        <begin position="1672"/>
        <end position="1713"/>
    </location>
</feature>
<feature type="region of interest" description="Disordered" evidence="8">
    <location>
        <begin position="324"/>
        <end position="344"/>
    </location>
</feature>
<evidence type="ECO:0000256" key="2">
    <source>
        <dbReference type="ARBA" id="ARBA00022490"/>
    </source>
</evidence>
<feature type="region of interest" description="Disordered" evidence="8">
    <location>
        <begin position="672"/>
        <end position="695"/>
    </location>
</feature>
<feature type="compositionally biased region" description="Basic and acidic residues" evidence="8">
    <location>
        <begin position="677"/>
        <end position="692"/>
    </location>
</feature>
<dbReference type="Pfam" id="PF16641">
    <property type="entry name" value="CLIP1_ZNF"/>
    <property type="match status" value="1"/>
</dbReference>
<feature type="compositionally biased region" description="Polar residues" evidence="8">
    <location>
        <begin position="1611"/>
        <end position="1625"/>
    </location>
</feature>
<evidence type="ECO:0000259" key="9">
    <source>
        <dbReference type="PROSITE" id="PS50245"/>
    </source>
</evidence>
<feature type="region of interest" description="Disordered" evidence="8">
    <location>
        <begin position="892"/>
        <end position="939"/>
    </location>
</feature>
<evidence type="ECO:0000256" key="4">
    <source>
        <dbReference type="ARBA" id="ARBA00022737"/>
    </source>
</evidence>
<evidence type="ECO:0000256" key="6">
    <source>
        <dbReference type="ARBA" id="ARBA00023212"/>
    </source>
</evidence>
<feature type="region of interest" description="Disordered" evidence="8">
    <location>
        <begin position="1536"/>
        <end position="1736"/>
    </location>
</feature>
<dbReference type="GO" id="GO:0051010">
    <property type="term" value="F:microtubule plus-end binding"/>
    <property type="evidence" value="ECO:0007669"/>
    <property type="project" value="TreeGrafter"/>
</dbReference>
<dbReference type="Gene3D" id="1.10.287.1490">
    <property type="match status" value="1"/>
</dbReference>
<organism evidence="10 11">
    <name type="scientific">Mizuhopecten yessoensis</name>
    <name type="common">Japanese scallop</name>
    <name type="synonym">Patinopecten yessoensis</name>
    <dbReference type="NCBI Taxonomy" id="6573"/>
    <lineage>
        <taxon>Eukaryota</taxon>
        <taxon>Metazoa</taxon>
        <taxon>Spiralia</taxon>
        <taxon>Lophotrochozoa</taxon>
        <taxon>Mollusca</taxon>
        <taxon>Bivalvia</taxon>
        <taxon>Autobranchia</taxon>
        <taxon>Pteriomorphia</taxon>
        <taxon>Pectinida</taxon>
        <taxon>Pectinoidea</taxon>
        <taxon>Pectinidae</taxon>
        <taxon>Mizuhopecten</taxon>
    </lineage>
</organism>
<dbReference type="OrthoDB" id="2130750at2759"/>
<feature type="region of interest" description="Disordered" evidence="8">
    <location>
        <begin position="299"/>
        <end position="318"/>
    </location>
</feature>
<dbReference type="GO" id="GO:0005938">
    <property type="term" value="C:cell cortex"/>
    <property type="evidence" value="ECO:0007669"/>
    <property type="project" value="TreeGrafter"/>
</dbReference>
<dbReference type="GO" id="GO:0031122">
    <property type="term" value="P:cytoplasmic microtubule organization"/>
    <property type="evidence" value="ECO:0007669"/>
    <property type="project" value="TreeGrafter"/>
</dbReference>
<dbReference type="Gene3D" id="2.30.30.190">
    <property type="entry name" value="CAP Gly-rich-like domain"/>
    <property type="match status" value="2"/>
</dbReference>
<dbReference type="SMART" id="SM01052">
    <property type="entry name" value="CAP_GLY"/>
    <property type="match status" value="2"/>
</dbReference>
<evidence type="ECO:0000256" key="8">
    <source>
        <dbReference type="SAM" id="MobiDB-lite"/>
    </source>
</evidence>
<feature type="coiled-coil region" evidence="7">
    <location>
        <begin position="392"/>
        <end position="528"/>
    </location>
</feature>
<evidence type="ECO:0000256" key="1">
    <source>
        <dbReference type="ARBA" id="ARBA00004245"/>
    </source>
</evidence>
<keyword evidence="2" id="KW-0963">Cytoplasm</keyword>
<keyword evidence="11" id="KW-1185">Reference proteome</keyword>
<feature type="compositionally biased region" description="Acidic residues" evidence="8">
    <location>
        <begin position="1591"/>
        <end position="1601"/>
    </location>
</feature>
<feature type="compositionally biased region" description="Basic and acidic residues" evidence="8">
    <location>
        <begin position="1726"/>
        <end position="1736"/>
    </location>
</feature>
<dbReference type="GO" id="GO:0035371">
    <property type="term" value="C:microtubule plus-end"/>
    <property type="evidence" value="ECO:0007669"/>
    <property type="project" value="TreeGrafter"/>
</dbReference>
<evidence type="ECO:0000313" key="11">
    <source>
        <dbReference type="Proteomes" id="UP000242188"/>
    </source>
</evidence>
<keyword evidence="3" id="KW-0493">Microtubule</keyword>
<evidence type="ECO:0000256" key="7">
    <source>
        <dbReference type="SAM" id="Coils"/>
    </source>
</evidence>
<dbReference type="Proteomes" id="UP000242188">
    <property type="component" value="Unassembled WGS sequence"/>
</dbReference>
<feature type="domain" description="CAP-Gly" evidence="9">
    <location>
        <begin position="104"/>
        <end position="146"/>
    </location>
</feature>
<evidence type="ECO:0000313" key="10">
    <source>
        <dbReference type="EMBL" id="OWF51099.1"/>
    </source>
</evidence>
<sequence length="1736" mass="193963">MSLPRPSGLKAPSKIGKPLSVPTPRPSGTSIPLPGSVQKVQSAIAKSARAAGISAGNAEKYAADVIHNLKGPELPNPPPPADDFIIGDRIWVSGNKPGFIAFLGETQFAAGEWAGIVLDKFEGKNDGSVQGIRYFQCEPKRGVFARISKLSRTPNLMLSTTPKPDENMSESGHSVKATPNGSHMRPTTPKLGLTPSRGPLGSATSLSKAPVMSLGGKPVSAGGSKAVLKIGDRVLVSGTKMGTLRYVGLTDFAKGDWAGVDLDEKQGKNDGAVAGKRYFDCRPMYGLFAPLHKVARLTSGSGPGVGTGSTTPSPQARSLMNTSLRLSRERSGSQESVSSISSSASSVSRSRVRLGVTSLSNQLPLRRIQKKSPLSPAKNSQRPSTLNLSATTTALQKALKEKEEHIEQLLRERDLERAEVARAAAHVDEAEGELTTMRVQSERLKEDTDDAVVKLRSHIQQLEKEKAEILCKLEDEKRKVEDLQFQIEEESITKDDLESRTEEEEAKLKNLEKALRREKERADKFEQELFGFKALLKDKSERLTETEDQNVVFLDQIEELTHKFSQAENKVKGYESSRLEEGAKTSQVSIELEEKSSKVAELEDTLSSRNREVKELQNKLSELNEEVKTSTIRRQKLQETIDNLSAQLTNSGDASNSLNTEIQNLKSQISELQRQVESGRHKEQQLTDEKNQLELQMSDMVSNSGDSSKRLSLMNDQLTERNRKIQELQTDLSNSTQKWGRINDQLTQLQLEREREKENLISKHEENINTFRSQIEDMQRALDKANNKMKTKSEDFEKEKEEAIKRKQGEINSLKKQLEQSREDLDKQEVQTQAHKRVLDTITTEKDALQFEKEKAEKQVKRLEGEKETINGNLIHARVEVTKIQSTNEKLEAERDSLTEQLSDIKSEIEKSNKSKMELQKQKDSAQSEKDAAISERESLQREIIEGKVTLQQKDMQMEELQKKSEELQRETDKLKMETSQHEETISQLSVQEVTTGALQTKLDESKAKVTQLQTSLKDVEGERDSMKAQLEFSNLVAEERKRLEDQNVQLTKDVETLQTRFSKELEKHDAAKTSLQTDLDNSSQLLNQKVEEVEAYEKQIANLKNENSSLEVYRSSVASLEEERSELRDVVRSLEQAVKDAKAEAKAAANEAKNAVAQAKANSVPVSVDALTTKFQEEKAATEGQVDFLNSVIVELQKKNSELKICLEATMEGGVVTNGNSNNSVEVTPKAKAPPRLFCDICDVFDKHDTDDCPLQAMDFEEPPPSHHHGDRKHMRSYCDICEEFHEQCVLPDGIIDDVLSPIKVNITEAQDFDINDYPPENIPYVYADGSVLKQAILEEPPAADETETKSSDALVDNEDDDNQETHHDEDAWDSLLKPDDLDAQYISDEDLIEKGDLVKGYREFGDEYLHETEENRTIAGVPDEACDEEVEVERSDDKEDEIIVSNDTRENIDAELDDSVDEFLELEKQLATECEQTDTGIPSDIRHVSEELNAGFDEYMQAIQDLSSQKTEKGKEVLFHDSDDEAINEGEYVDTQPEFPLEHATETVIDQLKNPDVDSSMDEPKSASDAEYLTGQIGPGMDEKTETVANDDETEDDNKTEEPRRHSSTSDVDFQSGEENVSTDGPGDVTKDDDTESEGDDRVYECTSDVPEGAGKQPECDEAVNITTKGMKDENGDDTIDKPFGDEQLEKQEEHLDKVDEKKKDDDEKQGAEMAIAGMPEFSSDDKDEKCKIS</sequence>